<comment type="similarity">
    <text evidence="5">Belongs to the 4-toluene sulfonate uptake permease (TSUP) (TC 2.A.102) family.</text>
</comment>
<name>A0A940T104_9MICO</name>
<comment type="subcellular location">
    <subcellularLocation>
        <location evidence="5">Cell membrane</location>
        <topology evidence="5">Multi-pass membrane protein</topology>
    </subcellularLocation>
    <subcellularLocation>
        <location evidence="1">Membrane</location>
        <topology evidence="1">Multi-pass membrane protein</topology>
    </subcellularLocation>
</comment>
<sequence>MELHLIIIALALALMVGVSLGLLGGGGSILTVPILTYVLGMGPREAIAASLFIQVRPAQSACSATQNRAACAGRAAP</sequence>
<evidence type="ECO:0000256" key="5">
    <source>
        <dbReference type="RuleBase" id="RU363041"/>
    </source>
</evidence>
<keyword evidence="5" id="KW-1003">Cell membrane</keyword>
<keyword evidence="2" id="KW-0812">Transmembrane</keyword>
<dbReference type="EMBL" id="JAFIDA010000001">
    <property type="protein sequence ID" value="MBP1326385.1"/>
    <property type="molecule type" value="Genomic_DNA"/>
</dbReference>
<keyword evidence="3" id="KW-1133">Transmembrane helix</keyword>
<dbReference type="Proteomes" id="UP000675163">
    <property type="component" value="Unassembled WGS sequence"/>
</dbReference>
<evidence type="ECO:0000256" key="2">
    <source>
        <dbReference type="ARBA" id="ARBA00022692"/>
    </source>
</evidence>
<gene>
    <name evidence="6" type="ORF">JOF28_001617</name>
</gene>
<keyword evidence="4" id="KW-0472">Membrane</keyword>
<dbReference type="AlphaFoldDB" id="A0A940T104"/>
<dbReference type="Pfam" id="PF01925">
    <property type="entry name" value="TauE"/>
    <property type="match status" value="1"/>
</dbReference>
<comment type="caution">
    <text evidence="6">The sequence shown here is derived from an EMBL/GenBank/DDBJ whole genome shotgun (WGS) entry which is preliminary data.</text>
</comment>
<proteinExistence type="inferred from homology"/>
<protein>
    <recommendedName>
        <fullName evidence="5">Probable membrane transporter protein</fullName>
    </recommendedName>
</protein>
<accession>A0A940T104</accession>
<evidence type="ECO:0000313" key="7">
    <source>
        <dbReference type="Proteomes" id="UP000675163"/>
    </source>
</evidence>
<dbReference type="InterPro" id="IPR002781">
    <property type="entry name" value="TM_pro_TauE-like"/>
</dbReference>
<reference evidence="6" key="1">
    <citation type="submission" date="2021-02" db="EMBL/GenBank/DDBJ databases">
        <title>Sequencing the genomes of 1000 actinobacteria strains.</title>
        <authorList>
            <person name="Klenk H.-P."/>
        </authorList>
    </citation>
    <scope>NUCLEOTIDE SEQUENCE</scope>
    <source>
        <strain evidence="6">DSM 22850</strain>
    </source>
</reference>
<evidence type="ECO:0000256" key="1">
    <source>
        <dbReference type="ARBA" id="ARBA00004141"/>
    </source>
</evidence>
<organism evidence="6 7">
    <name type="scientific">Leucobacter exalbidus</name>
    <dbReference type="NCBI Taxonomy" id="662960"/>
    <lineage>
        <taxon>Bacteria</taxon>
        <taxon>Bacillati</taxon>
        <taxon>Actinomycetota</taxon>
        <taxon>Actinomycetes</taxon>
        <taxon>Micrococcales</taxon>
        <taxon>Microbacteriaceae</taxon>
        <taxon>Leucobacter</taxon>
    </lineage>
</organism>
<evidence type="ECO:0000313" key="6">
    <source>
        <dbReference type="EMBL" id="MBP1326385.1"/>
    </source>
</evidence>
<evidence type="ECO:0000256" key="3">
    <source>
        <dbReference type="ARBA" id="ARBA00022989"/>
    </source>
</evidence>
<keyword evidence="7" id="KW-1185">Reference proteome</keyword>
<evidence type="ECO:0000256" key="4">
    <source>
        <dbReference type="ARBA" id="ARBA00023136"/>
    </source>
</evidence>